<dbReference type="PANTHER" id="PTHR11878">
    <property type="entry name" value="SODIUM/CALCIUM EXCHANGER"/>
    <property type="match status" value="1"/>
</dbReference>
<comment type="caution">
    <text evidence="2">The sequence shown here is derived from an EMBL/GenBank/DDBJ whole genome shotgun (WGS) entry which is preliminary data.</text>
</comment>
<dbReference type="PANTHER" id="PTHR11878:SF65">
    <property type="entry name" value="NA_CA-EXCHANGE PROTEIN, ISOFORM G"/>
    <property type="match status" value="1"/>
</dbReference>
<dbReference type="InterPro" id="IPR051171">
    <property type="entry name" value="CaCA"/>
</dbReference>
<keyword evidence="1" id="KW-0813">Transport</keyword>
<reference evidence="2 3" key="1">
    <citation type="submission" date="2023-09" db="EMBL/GenBank/DDBJ databases">
        <title>Genomes of two closely related lineages of the louse Polyplax serrata with different host specificities.</title>
        <authorList>
            <person name="Martinu J."/>
            <person name="Tarabai H."/>
            <person name="Stefka J."/>
            <person name="Hypsa V."/>
        </authorList>
    </citation>
    <scope>NUCLEOTIDE SEQUENCE [LARGE SCALE GENOMIC DNA]</scope>
    <source>
        <strain evidence="2">98ZLc_SE</strain>
    </source>
</reference>
<dbReference type="EMBL" id="JAWJWF010000003">
    <property type="protein sequence ID" value="KAK6635290.1"/>
    <property type="molecule type" value="Genomic_DNA"/>
</dbReference>
<accession>A0ABR1B5Q2</accession>
<evidence type="ECO:0000313" key="3">
    <source>
        <dbReference type="Proteomes" id="UP001359485"/>
    </source>
</evidence>
<sequence>MIKENKFDTVRKPKIRVLHIKNKAVKYSKLEPPTREAMTLKEELQLQAIPQLGNVTKASVRIHENKEFKMIIEKMAQNANSSVVQENFSWSDQFKEAISLREDDNDDDDPPSCGEYIMHFLTVIWKVLFAFVPPTDEIWEKGFIE</sequence>
<gene>
    <name evidence="2" type="ORF">RUM44_000541</name>
</gene>
<organism evidence="2 3">
    <name type="scientific">Polyplax serrata</name>
    <name type="common">Common mouse louse</name>
    <dbReference type="NCBI Taxonomy" id="468196"/>
    <lineage>
        <taxon>Eukaryota</taxon>
        <taxon>Metazoa</taxon>
        <taxon>Ecdysozoa</taxon>
        <taxon>Arthropoda</taxon>
        <taxon>Hexapoda</taxon>
        <taxon>Insecta</taxon>
        <taxon>Pterygota</taxon>
        <taxon>Neoptera</taxon>
        <taxon>Paraneoptera</taxon>
        <taxon>Psocodea</taxon>
        <taxon>Troctomorpha</taxon>
        <taxon>Phthiraptera</taxon>
        <taxon>Anoplura</taxon>
        <taxon>Polyplacidae</taxon>
        <taxon>Polyplax</taxon>
    </lineage>
</organism>
<name>A0ABR1B5Q2_POLSC</name>
<evidence type="ECO:0000313" key="2">
    <source>
        <dbReference type="EMBL" id="KAK6635290.1"/>
    </source>
</evidence>
<evidence type="ECO:0000256" key="1">
    <source>
        <dbReference type="ARBA" id="ARBA00023065"/>
    </source>
</evidence>
<proteinExistence type="predicted"/>
<dbReference type="Proteomes" id="UP001359485">
    <property type="component" value="Unassembled WGS sequence"/>
</dbReference>
<protein>
    <submittedName>
        <fullName evidence="2">Uncharacterized protein</fullName>
    </submittedName>
</protein>
<keyword evidence="1" id="KW-0406">Ion transport</keyword>
<keyword evidence="3" id="KW-1185">Reference proteome</keyword>